<accession>A0A4R4MZ61</accession>
<feature type="chain" id="PRO_5039547526" evidence="1">
    <location>
        <begin position="37"/>
        <end position="224"/>
    </location>
</feature>
<sequence>MNPRGYVRRGKSMGVGMRHRRLLLIAGLIMCASAFGASPPAEPVATVSSGIPAGAAGEGLVEDTFHVTEGIEVRRRLLPTAEGVTFRPADLAPGLRVDGSGLLHGTPRRSGTYVAPVGICSGGSCQERELTIVVLGYVPWEPRELTFPGRVGVPLDGGIGVEGGPAGVLPTFTVTDQAAVPAGVSIGPDGHVGGVPAAPGVSEVPVRICVAGNCAGVVVRIIVG</sequence>
<proteinExistence type="predicted"/>
<dbReference type="EMBL" id="SMJZ01000178">
    <property type="protein sequence ID" value="TDC00754.1"/>
    <property type="molecule type" value="Genomic_DNA"/>
</dbReference>
<feature type="signal peptide" evidence="1">
    <location>
        <begin position="1"/>
        <end position="36"/>
    </location>
</feature>
<organism evidence="2 3">
    <name type="scientific">Nonomuraea longispora</name>
    <dbReference type="NCBI Taxonomy" id="1848320"/>
    <lineage>
        <taxon>Bacteria</taxon>
        <taxon>Bacillati</taxon>
        <taxon>Actinomycetota</taxon>
        <taxon>Actinomycetes</taxon>
        <taxon>Streptosporangiales</taxon>
        <taxon>Streptosporangiaceae</taxon>
        <taxon>Nonomuraea</taxon>
    </lineage>
</organism>
<dbReference type="OrthoDB" id="3540206at2"/>
<dbReference type="AlphaFoldDB" id="A0A4R4MZ61"/>
<dbReference type="Proteomes" id="UP000295157">
    <property type="component" value="Unassembled WGS sequence"/>
</dbReference>
<name>A0A4R4MZ61_9ACTN</name>
<reference evidence="2 3" key="1">
    <citation type="submission" date="2019-02" db="EMBL/GenBank/DDBJ databases">
        <title>Draft genome sequences of novel Actinobacteria.</title>
        <authorList>
            <person name="Sahin N."/>
            <person name="Ay H."/>
            <person name="Saygin H."/>
        </authorList>
    </citation>
    <scope>NUCLEOTIDE SEQUENCE [LARGE SCALE GENOMIC DNA]</scope>
    <source>
        <strain evidence="2 3">KC201</strain>
    </source>
</reference>
<comment type="caution">
    <text evidence="2">The sequence shown here is derived from an EMBL/GenBank/DDBJ whole genome shotgun (WGS) entry which is preliminary data.</text>
</comment>
<gene>
    <name evidence="2" type="ORF">E1267_33730</name>
</gene>
<evidence type="ECO:0000256" key="1">
    <source>
        <dbReference type="SAM" id="SignalP"/>
    </source>
</evidence>
<keyword evidence="1" id="KW-0732">Signal</keyword>
<keyword evidence="3" id="KW-1185">Reference proteome</keyword>
<evidence type="ECO:0000313" key="3">
    <source>
        <dbReference type="Proteomes" id="UP000295157"/>
    </source>
</evidence>
<dbReference type="RefSeq" id="WP_132338668.1">
    <property type="nucleotide sequence ID" value="NZ_SMJZ01000178.1"/>
</dbReference>
<evidence type="ECO:0000313" key="2">
    <source>
        <dbReference type="EMBL" id="TDC00754.1"/>
    </source>
</evidence>
<protein>
    <submittedName>
        <fullName evidence="2">Uncharacterized protein</fullName>
    </submittedName>
</protein>